<dbReference type="PANTHER" id="PTHR10795">
    <property type="entry name" value="PROPROTEIN CONVERTASE SUBTILISIN/KEXIN"/>
    <property type="match status" value="1"/>
</dbReference>
<dbReference type="AlphaFoldDB" id="A0AAV0MRW9"/>
<evidence type="ECO:0000256" key="1">
    <source>
        <dbReference type="ARBA" id="ARBA00004613"/>
    </source>
</evidence>
<dbReference type="SUPFAM" id="SSF52743">
    <property type="entry name" value="Subtilisin-like"/>
    <property type="match status" value="1"/>
</dbReference>
<evidence type="ECO:0000256" key="3">
    <source>
        <dbReference type="ARBA" id="ARBA00022670"/>
    </source>
</evidence>
<reference evidence="13" key="1">
    <citation type="submission" date="2022-08" db="EMBL/GenBank/DDBJ databases">
        <authorList>
            <person name="Gutierrez-Valencia J."/>
        </authorList>
    </citation>
    <scope>NUCLEOTIDE SEQUENCE</scope>
</reference>
<evidence type="ECO:0000256" key="9">
    <source>
        <dbReference type="SAM" id="SignalP"/>
    </source>
</evidence>
<dbReference type="Pfam" id="PF05922">
    <property type="entry name" value="Inhibitor_I9"/>
    <property type="match status" value="1"/>
</dbReference>
<dbReference type="Proteomes" id="UP001154282">
    <property type="component" value="Unassembled WGS sequence"/>
</dbReference>
<keyword evidence="4 9" id="KW-0732">Signal</keyword>
<feature type="active site" description="Charge relay system" evidence="7 8">
    <location>
        <position position="533"/>
    </location>
</feature>
<dbReference type="CDD" id="cd02120">
    <property type="entry name" value="PA_subtilisin_like"/>
    <property type="match status" value="1"/>
</dbReference>
<feature type="chain" id="PRO_5043706956" evidence="9">
    <location>
        <begin position="24"/>
        <end position="757"/>
    </location>
</feature>
<feature type="active site" description="Charge relay system" evidence="7 8">
    <location>
        <position position="208"/>
    </location>
</feature>
<dbReference type="InterPro" id="IPR022398">
    <property type="entry name" value="Peptidase_S8_His-AS"/>
</dbReference>
<comment type="caution">
    <text evidence="13">The sequence shown here is derived from an EMBL/GenBank/DDBJ whole genome shotgun (WGS) entry which is preliminary data.</text>
</comment>
<dbReference type="Pfam" id="PF17766">
    <property type="entry name" value="fn3_6"/>
    <property type="match status" value="1"/>
</dbReference>
<evidence type="ECO:0000256" key="7">
    <source>
        <dbReference type="PIRSR" id="PIRSR615500-1"/>
    </source>
</evidence>
<organism evidence="13 14">
    <name type="scientific">Linum tenue</name>
    <dbReference type="NCBI Taxonomy" id="586396"/>
    <lineage>
        <taxon>Eukaryota</taxon>
        <taxon>Viridiplantae</taxon>
        <taxon>Streptophyta</taxon>
        <taxon>Embryophyta</taxon>
        <taxon>Tracheophyta</taxon>
        <taxon>Spermatophyta</taxon>
        <taxon>Magnoliopsida</taxon>
        <taxon>eudicotyledons</taxon>
        <taxon>Gunneridae</taxon>
        <taxon>Pentapetalae</taxon>
        <taxon>rosids</taxon>
        <taxon>fabids</taxon>
        <taxon>Malpighiales</taxon>
        <taxon>Linaceae</taxon>
        <taxon>Linum</taxon>
    </lineage>
</organism>
<name>A0AAV0MRW9_9ROSI</name>
<dbReference type="PROSITE" id="PS51892">
    <property type="entry name" value="SUBTILASE"/>
    <property type="match status" value="1"/>
</dbReference>
<dbReference type="PROSITE" id="PS00138">
    <property type="entry name" value="SUBTILASE_SER"/>
    <property type="match status" value="1"/>
</dbReference>
<comment type="subcellular location">
    <subcellularLocation>
        <location evidence="1">Secreted</location>
    </subcellularLocation>
</comment>
<feature type="signal peptide" evidence="9">
    <location>
        <begin position="1"/>
        <end position="23"/>
    </location>
</feature>
<keyword evidence="5 8" id="KW-0378">Hydrolase</keyword>
<dbReference type="Gene3D" id="2.60.40.2310">
    <property type="match status" value="1"/>
</dbReference>
<protein>
    <submittedName>
        <fullName evidence="13">Uncharacterized protein</fullName>
    </submittedName>
</protein>
<dbReference type="InterPro" id="IPR037045">
    <property type="entry name" value="S8pro/Inhibitor_I9_sf"/>
</dbReference>
<sequence>MAAITLFLLLNFLSILSCATAHAEPHPQHQTYIVQLEHDLQKPSPFPNHQSWHFSLLQSLANPIADEEMFLYSYTHVMHGFSCRLTEAQLSEIETWPAHVATYPETLGKLLTTHTPEFIGLSHDSGLWLNSSYGEGVIVGVIDTAIWPSSESFHDQGMPAVLEKWKGKCEEAEHFKPSYCNRKLIGSRLFLKGTKVGPGSASDESLSHGTHICSTAAGNFVPGASYSGHAKGTARGVASRAHIAIYAVANSESENPSSVDVLAAFDQAMGDGVDVISLSIGVDVPSPYEDAISMPSLTAVDRGIFVAAAAANNPARWALQNGAPWISTVGAGTVDRSFTAQIVLSNGAMIEGYSFFQLDIFAADVPLYHCQSKLGCGSSSLNRSEVAGKIVLFDDVDPEGIHTAPDLLDSGAFGGLLVTNHPETLFHPDEGYFPMIALSQGSGDTVRNYIACSPGGAKVQSLRFRLTKLGGTPAPKVALYSSRGPDAVNPSILKPDLLAPGHQILAAFSRERPYTSLGEYSVVTDYGLLTGTSMAAPHVAGAAALLKSVYPEWTPAAIRSALMTTAYVVDNTGKIFTEQQTDEPMTPAEFRAGHIDLKRAMDPGLVYDLRTQDYVDFLCGQNFTEKQINAILRQRGWHCRAELKVEDLNYPSLTTTTIKVGDKGPGRTVKFRRVLTNVGEGKSVYRATLENVPPTMRIKVEPKRLSFHCRKETKKFSVTLDVEEDSPEKVYCFLRWTDQHGHVVSSPIVAMTVPPPQ</sequence>
<dbReference type="GO" id="GO:0004252">
    <property type="term" value="F:serine-type endopeptidase activity"/>
    <property type="evidence" value="ECO:0007669"/>
    <property type="project" value="UniProtKB-UniRule"/>
</dbReference>
<feature type="domain" description="Subtilisin-like protease fibronectin type-III" evidence="12">
    <location>
        <begin position="647"/>
        <end position="749"/>
    </location>
</feature>
<comment type="similarity">
    <text evidence="2 8">Belongs to the peptidase S8 family.</text>
</comment>
<evidence type="ECO:0000256" key="5">
    <source>
        <dbReference type="ARBA" id="ARBA00022801"/>
    </source>
</evidence>
<dbReference type="InterPro" id="IPR045051">
    <property type="entry name" value="SBT"/>
</dbReference>
<accession>A0AAV0MRW9</accession>
<dbReference type="PROSITE" id="PS00137">
    <property type="entry name" value="SUBTILASE_HIS"/>
    <property type="match status" value="1"/>
</dbReference>
<dbReference type="InterPro" id="IPR036852">
    <property type="entry name" value="Peptidase_S8/S53_dom_sf"/>
</dbReference>
<dbReference type="Gene3D" id="3.50.30.30">
    <property type="match status" value="1"/>
</dbReference>
<dbReference type="InterPro" id="IPR023828">
    <property type="entry name" value="Peptidase_S8_Ser-AS"/>
</dbReference>
<dbReference type="GO" id="GO:0005576">
    <property type="term" value="C:extracellular region"/>
    <property type="evidence" value="ECO:0007669"/>
    <property type="project" value="UniProtKB-SubCell"/>
</dbReference>
<dbReference type="InterPro" id="IPR010259">
    <property type="entry name" value="S8pro/Inhibitor_I9"/>
</dbReference>
<dbReference type="PRINTS" id="PR00723">
    <property type="entry name" value="SUBTILISIN"/>
</dbReference>
<dbReference type="GO" id="GO:0006508">
    <property type="term" value="P:proteolysis"/>
    <property type="evidence" value="ECO:0007669"/>
    <property type="project" value="UniProtKB-KW"/>
</dbReference>
<feature type="domain" description="Peptidase S8/S53" evidence="10">
    <location>
        <begin position="134"/>
        <end position="577"/>
    </location>
</feature>
<feature type="domain" description="Inhibitor I9" evidence="11">
    <location>
        <begin position="31"/>
        <end position="105"/>
    </location>
</feature>
<dbReference type="Pfam" id="PF00082">
    <property type="entry name" value="Peptidase_S8"/>
    <property type="match status" value="1"/>
</dbReference>
<dbReference type="Gene3D" id="3.40.50.200">
    <property type="entry name" value="Peptidase S8/S53 domain"/>
    <property type="match status" value="1"/>
</dbReference>
<evidence type="ECO:0000313" key="13">
    <source>
        <dbReference type="EMBL" id="CAI0449502.1"/>
    </source>
</evidence>
<dbReference type="InterPro" id="IPR041469">
    <property type="entry name" value="Subtilisin-like_FN3"/>
</dbReference>
<dbReference type="InterPro" id="IPR000209">
    <property type="entry name" value="Peptidase_S8/S53_dom"/>
</dbReference>
<evidence type="ECO:0000256" key="4">
    <source>
        <dbReference type="ARBA" id="ARBA00022729"/>
    </source>
</evidence>
<evidence type="ECO:0000259" key="10">
    <source>
        <dbReference type="Pfam" id="PF00082"/>
    </source>
</evidence>
<feature type="active site" description="Charge relay system" evidence="7 8">
    <location>
        <position position="143"/>
    </location>
</feature>
<evidence type="ECO:0000256" key="6">
    <source>
        <dbReference type="ARBA" id="ARBA00022825"/>
    </source>
</evidence>
<dbReference type="InterPro" id="IPR015500">
    <property type="entry name" value="Peptidase_S8_subtilisin-rel"/>
</dbReference>
<evidence type="ECO:0000313" key="14">
    <source>
        <dbReference type="Proteomes" id="UP001154282"/>
    </source>
</evidence>
<keyword evidence="6 8" id="KW-0720">Serine protease</keyword>
<keyword evidence="3 8" id="KW-0645">Protease</keyword>
<evidence type="ECO:0000256" key="2">
    <source>
        <dbReference type="ARBA" id="ARBA00011073"/>
    </source>
</evidence>
<evidence type="ECO:0000259" key="12">
    <source>
        <dbReference type="Pfam" id="PF17766"/>
    </source>
</evidence>
<dbReference type="FunFam" id="3.30.70.80:FF:000003">
    <property type="entry name" value="Subtilisin-like protease SBT1.9"/>
    <property type="match status" value="1"/>
</dbReference>
<evidence type="ECO:0000259" key="11">
    <source>
        <dbReference type="Pfam" id="PF05922"/>
    </source>
</evidence>
<dbReference type="Gene3D" id="3.30.70.80">
    <property type="entry name" value="Peptidase S8 propeptide/proteinase inhibitor I9"/>
    <property type="match status" value="1"/>
</dbReference>
<dbReference type="EMBL" id="CAMGYJ010000007">
    <property type="protein sequence ID" value="CAI0449502.1"/>
    <property type="molecule type" value="Genomic_DNA"/>
</dbReference>
<proteinExistence type="inferred from homology"/>
<gene>
    <name evidence="13" type="ORF">LITE_LOCUS30210</name>
</gene>
<evidence type="ECO:0000256" key="8">
    <source>
        <dbReference type="PROSITE-ProRule" id="PRU01240"/>
    </source>
</evidence>
<keyword evidence="14" id="KW-1185">Reference proteome</keyword>